<evidence type="ECO:0000313" key="12">
    <source>
        <dbReference type="EMBL" id="MBD3689298.1"/>
    </source>
</evidence>
<dbReference type="GO" id="GO:0016887">
    <property type="term" value="F:ATP hydrolysis activity"/>
    <property type="evidence" value="ECO:0007669"/>
    <property type="project" value="InterPro"/>
</dbReference>
<feature type="transmembrane region" description="Helical" evidence="9">
    <location>
        <begin position="158"/>
        <end position="178"/>
    </location>
</feature>
<dbReference type="InterPro" id="IPR011527">
    <property type="entry name" value="ABC1_TM_dom"/>
</dbReference>
<gene>
    <name evidence="12" type="ORF">H8R10_03505</name>
</gene>
<keyword evidence="8 9" id="KW-0472">Membrane</keyword>
<accession>A0A8I0GD07</accession>
<evidence type="ECO:0000256" key="7">
    <source>
        <dbReference type="ARBA" id="ARBA00022989"/>
    </source>
</evidence>
<dbReference type="InterPro" id="IPR036640">
    <property type="entry name" value="ABC1_TM_sf"/>
</dbReference>
<sequence length="578" mass="62690">MLWTLTRTYVRGSRVGIVALIVVLQLIQTFASLLLPSLNADIIDRGVARGDIGLIWQLGAAMLGVTVMQAACSAGAIYLAARQSMGQGRWLRERVFHHVQRFSTADLRHFGAPSLITRCTNDVQQVQMVMFLVYELMVIAPLMGIGGVLMAIRQDAKLSLLLLVCVPVLALTVGLIMMRLGPRFRAQQEAIDRITDVLRAQLSGVRVIRAFRRQRSEYDRYDEANHELRAIALALGSLFALMFPLVSLIISASQVAVVWLGGHRISQGGMEVGSLTAYLNYLVLILMSVMMASFVFTMLPRAQVCAERINAVLTYDPVLTETTTPTPIPRGATFALEGASVHHTDASAPVLAPLDLEFRPGHTTAIIGSTGSGKTTLVSLLPRLRDPSAGRVSLGGIDVRDLDLADLRSRIAYVPQTSYLFSGTIATTVAACASERIDRDRLTRALESAQAAEFVAELDEGVDARVEAGGKNFSGGQRQRLAIARALYRDADLYIFDDSFSALDYATDAKVRSGLRAHVGDAAIVIVAQRIATIRHASCIIVLDHGHVVGRGTHGELVTTCPTYQEIVASQTGEEELA</sequence>
<evidence type="ECO:0000256" key="1">
    <source>
        <dbReference type="ARBA" id="ARBA00004651"/>
    </source>
</evidence>
<dbReference type="InterPro" id="IPR017871">
    <property type="entry name" value="ABC_transporter-like_CS"/>
</dbReference>
<dbReference type="PROSITE" id="PS00211">
    <property type="entry name" value="ABC_TRANSPORTER_1"/>
    <property type="match status" value="1"/>
</dbReference>
<keyword evidence="7 9" id="KW-1133">Transmembrane helix</keyword>
<evidence type="ECO:0000256" key="9">
    <source>
        <dbReference type="SAM" id="Phobius"/>
    </source>
</evidence>
<dbReference type="EMBL" id="JACRUO010000001">
    <property type="protein sequence ID" value="MBD3689298.1"/>
    <property type="molecule type" value="Genomic_DNA"/>
</dbReference>
<evidence type="ECO:0000256" key="6">
    <source>
        <dbReference type="ARBA" id="ARBA00022840"/>
    </source>
</evidence>
<keyword evidence="5" id="KW-0547">Nucleotide-binding</keyword>
<organism evidence="12 13">
    <name type="scientific">Nanchangia anserum</name>
    <dbReference type="NCBI Taxonomy" id="2692125"/>
    <lineage>
        <taxon>Bacteria</taxon>
        <taxon>Bacillati</taxon>
        <taxon>Actinomycetota</taxon>
        <taxon>Actinomycetes</taxon>
        <taxon>Actinomycetales</taxon>
        <taxon>Actinomycetaceae</taxon>
        <taxon>Nanchangia</taxon>
    </lineage>
</organism>
<name>A0A8I0GD07_9ACTO</name>
<dbReference type="InterPro" id="IPR003439">
    <property type="entry name" value="ABC_transporter-like_ATP-bd"/>
</dbReference>
<dbReference type="SUPFAM" id="SSF90123">
    <property type="entry name" value="ABC transporter transmembrane region"/>
    <property type="match status" value="1"/>
</dbReference>
<dbReference type="SUPFAM" id="SSF52540">
    <property type="entry name" value="P-loop containing nucleoside triphosphate hydrolases"/>
    <property type="match status" value="1"/>
</dbReference>
<dbReference type="FunFam" id="3.40.50.300:FF:000854">
    <property type="entry name" value="Multidrug ABC transporter ATP-binding protein"/>
    <property type="match status" value="1"/>
</dbReference>
<comment type="caution">
    <text evidence="12">The sequence shown here is derived from an EMBL/GenBank/DDBJ whole genome shotgun (WGS) entry which is preliminary data.</text>
</comment>
<protein>
    <submittedName>
        <fullName evidence="12">ABC transporter ATP-binding protein</fullName>
    </submittedName>
</protein>
<feature type="transmembrane region" description="Helical" evidence="9">
    <location>
        <begin position="230"/>
        <end position="258"/>
    </location>
</feature>
<dbReference type="PROSITE" id="PS50929">
    <property type="entry name" value="ABC_TM1F"/>
    <property type="match status" value="1"/>
</dbReference>
<feature type="domain" description="ABC transmembrane type-1" evidence="11">
    <location>
        <begin position="19"/>
        <end position="301"/>
    </location>
</feature>
<keyword evidence="2" id="KW-0813">Transport</keyword>
<evidence type="ECO:0000256" key="8">
    <source>
        <dbReference type="ARBA" id="ARBA00023136"/>
    </source>
</evidence>
<evidence type="ECO:0000313" key="13">
    <source>
        <dbReference type="Proteomes" id="UP000627538"/>
    </source>
</evidence>
<evidence type="ECO:0000256" key="3">
    <source>
        <dbReference type="ARBA" id="ARBA00022475"/>
    </source>
</evidence>
<evidence type="ECO:0000259" key="11">
    <source>
        <dbReference type="PROSITE" id="PS50929"/>
    </source>
</evidence>
<dbReference type="PROSITE" id="PS50893">
    <property type="entry name" value="ABC_TRANSPORTER_2"/>
    <property type="match status" value="1"/>
</dbReference>
<dbReference type="InterPro" id="IPR003593">
    <property type="entry name" value="AAA+_ATPase"/>
</dbReference>
<keyword evidence="6 12" id="KW-0067">ATP-binding</keyword>
<feature type="transmembrane region" description="Helical" evidence="9">
    <location>
        <begin position="55"/>
        <end position="81"/>
    </location>
</feature>
<dbReference type="InterPro" id="IPR027417">
    <property type="entry name" value="P-loop_NTPase"/>
</dbReference>
<dbReference type="PANTHER" id="PTHR43394:SF1">
    <property type="entry name" value="ATP-BINDING CASSETTE SUB-FAMILY B MEMBER 10, MITOCHONDRIAL"/>
    <property type="match status" value="1"/>
</dbReference>
<feature type="domain" description="ABC transporter" evidence="10">
    <location>
        <begin position="336"/>
        <end position="570"/>
    </location>
</feature>
<evidence type="ECO:0000259" key="10">
    <source>
        <dbReference type="PROSITE" id="PS50893"/>
    </source>
</evidence>
<dbReference type="Proteomes" id="UP000627538">
    <property type="component" value="Unassembled WGS sequence"/>
</dbReference>
<dbReference type="GO" id="GO:0015421">
    <property type="term" value="F:ABC-type oligopeptide transporter activity"/>
    <property type="evidence" value="ECO:0007669"/>
    <property type="project" value="TreeGrafter"/>
</dbReference>
<dbReference type="Pfam" id="PF00664">
    <property type="entry name" value="ABC_membrane"/>
    <property type="match status" value="1"/>
</dbReference>
<dbReference type="SMART" id="SM00382">
    <property type="entry name" value="AAA"/>
    <property type="match status" value="1"/>
</dbReference>
<feature type="transmembrane region" description="Helical" evidence="9">
    <location>
        <begin position="278"/>
        <end position="299"/>
    </location>
</feature>
<dbReference type="Gene3D" id="1.20.1560.10">
    <property type="entry name" value="ABC transporter type 1, transmembrane domain"/>
    <property type="match status" value="1"/>
</dbReference>
<dbReference type="GO" id="GO:0005886">
    <property type="term" value="C:plasma membrane"/>
    <property type="evidence" value="ECO:0007669"/>
    <property type="project" value="UniProtKB-SubCell"/>
</dbReference>
<feature type="transmembrane region" description="Helical" evidence="9">
    <location>
        <begin position="131"/>
        <end position="152"/>
    </location>
</feature>
<dbReference type="InterPro" id="IPR039421">
    <property type="entry name" value="Type_1_exporter"/>
</dbReference>
<dbReference type="RefSeq" id="WP_191071357.1">
    <property type="nucleotide sequence ID" value="NZ_JACRUO010000001.1"/>
</dbReference>
<keyword evidence="13" id="KW-1185">Reference proteome</keyword>
<dbReference type="CDD" id="cd18548">
    <property type="entry name" value="ABC_6TM_Tm287_like"/>
    <property type="match status" value="1"/>
</dbReference>
<dbReference type="PANTHER" id="PTHR43394">
    <property type="entry name" value="ATP-DEPENDENT PERMEASE MDL1, MITOCHONDRIAL"/>
    <property type="match status" value="1"/>
</dbReference>
<keyword evidence="3" id="KW-1003">Cell membrane</keyword>
<dbReference type="Pfam" id="PF00005">
    <property type="entry name" value="ABC_tran"/>
    <property type="match status" value="1"/>
</dbReference>
<proteinExistence type="predicted"/>
<reference evidence="12 13" key="1">
    <citation type="submission" date="2020-08" db="EMBL/GenBank/DDBJ databases">
        <title>Winkia gen. nov., sp. nov., isolated from faeces of the Anser albifrons in China.</title>
        <authorList>
            <person name="Liu Q."/>
        </authorList>
    </citation>
    <scope>NUCLEOTIDE SEQUENCE [LARGE SCALE GENOMIC DNA]</scope>
    <source>
        <strain evidence="12 13">C62</strain>
    </source>
</reference>
<dbReference type="GO" id="GO:0005524">
    <property type="term" value="F:ATP binding"/>
    <property type="evidence" value="ECO:0007669"/>
    <property type="project" value="UniProtKB-KW"/>
</dbReference>
<evidence type="ECO:0000256" key="4">
    <source>
        <dbReference type="ARBA" id="ARBA00022692"/>
    </source>
</evidence>
<dbReference type="Gene3D" id="3.40.50.300">
    <property type="entry name" value="P-loop containing nucleotide triphosphate hydrolases"/>
    <property type="match status" value="1"/>
</dbReference>
<dbReference type="AlphaFoldDB" id="A0A8I0GD07"/>
<evidence type="ECO:0000256" key="2">
    <source>
        <dbReference type="ARBA" id="ARBA00022448"/>
    </source>
</evidence>
<evidence type="ECO:0000256" key="5">
    <source>
        <dbReference type="ARBA" id="ARBA00022741"/>
    </source>
</evidence>
<keyword evidence="4 9" id="KW-0812">Transmembrane</keyword>
<feature type="transmembrane region" description="Helical" evidence="9">
    <location>
        <begin position="12"/>
        <end position="35"/>
    </location>
</feature>
<comment type="subcellular location">
    <subcellularLocation>
        <location evidence="1">Cell membrane</location>
        <topology evidence="1">Multi-pass membrane protein</topology>
    </subcellularLocation>
</comment>